<evidence type="ECO:0000313" key="5">
    <source>
        <dbReference type="EMBL" id="GJT26523.1"/>
    </source>
</evidence>
<name>A0ABQ5CJU0_9ASTR</name>
<keyword evidence="6" id="KW-1185">Reference proteome</keyword>
<dbReference type="InterPro" id="IPR025312">
    <property type="entry name" value="DUF4216"/>
</dbReference>
<organism evidence="5 6">
    <name type="scientific">Tanacetum coccineum</name>
    <dbReference type="NCBI Taxonomy" id="301880"/>
    <lineage>
        <taxon>Eukaryota</taxon>
        <taxon>Viridiplantae</taxon>
        <taxon>Streptophyta</taxon>
        <taxon>Embryophyta</taxon>
        <taxon>Tracheophyta</taxon>
        <taxon>Spermatophyta</taxon>
        <taxon>Magnoliopsida</taxon>
        <taxon>eudicotyledons</taxon>
        <taxon>Gunneridae</taxon>
        <taxon>Pentapetalae</taxon>
        <taxon>asterids</taxon>
        <taxon>campanulids</taxon>
        <taxon>Asterales</taxon>
        <taxon>Asteraceae</taxon>
        <taxon>Asteroideae</taxon>
        <taxon>Anthemideae</taxon>
        <taxon>Anthemidinae</taxon>
        <taxon>Tanacetum</taxon>
    </lineage>
</organism>
<dbReference type="Proteomes" id="UP001151760">
    <property type="component" value="Unassembled WGS sequence"/>
</dbReference>
<proteinExistence type="predicted"/>
<feature type="compositionally biased region" description="Low complexity" evidence="1">
    <location>
        <begin position="153"/>
        <end position="166"/>
    </location>
</feature>
<evidence type="ECO:0000256" key="1">
    <source>
        <dbReference type="SAM" id="MobiDB-lite"/>
    </source>
</evidence>
<evidence type="ECO:0000259" key="2">
    <source>
        <dbReference type="Pfam" id="PF13952"/>
    </source>
</evidence>
<accession>A0ABQ5CJU0</accession>
<evidence type="ECO:0008006" key="7">
    <source>
        <dbReference type="Google" id="ProtNLM"/>
    </source>
</evidence>
<feature type="region of interest" description="Disordered" evidence="1">
    <location>
        <begin position="1"/>
        <end position="32"/>
    </location>
</feature>
<dbReference type="Pfam" id="PF13952">
    <property type="entry name" value="DUF4216"/>
    <property type="match status" value="1"/>
</dbReference>
<protein>
    <recommendedName>
        <fullName evidence="7">Transposase-associated domain-containing protein</fullName>
    </recommendedName>
</protein>
<dbReference type="EMBL" id="BQNB010014300">
    <property type="protein sequence ID" value="GJT26523.1"/>
    <property type="molecule type" value="Genomic_DNA"/>
</dbReference>
<dbReference type="InterPro" id="IPR025452">
    <property type="entry name" value="DUF4218"/>
</dbReference>
<comment type="caution">
    <text evidence="5">The sequence shown here is derived from an EMBL/GenBank/DDBJ whole genome shotgun (WGS) entry which is preliminary data.</text>
</comment>
<dbReference type="InterPro" id="IPR004242">
    <property type="entry name" value="Transposase_21"/>
</dbReference>
<evidence type="ECO:0000313" key="6">
    <source>
        <dbReference type="Proteomes" id="UP001151760"/>
    </source>
</evidence>
<reference evidence="5" key="1">
    <citation type="journal article" date="2022" name="Int. J. Mol. Sci.">
        <title>Draft Genome of Tanacetum Coccineum: Genomic Comparison of Closely Related Tanacetum-Family Plants.</title>
        <authorList>
            <person name="Yamashiro T."/>
            <person name="Shiraishi A."/>
            <person name="Nakayama K."/>
            <person name="Satake H."/>
        </authorList>
    </citation>
    <scope>NUCLEOTIDE SEQUENCE</scope>
</reference>
<sequence>MSTVATTAGSTATAPTTAESTADPQTDHSHVSTAEKVMTIDKSWTTISNRNSEAFLDGFFAFIKHCEPLLHPITQKIRCPCSRCCNRDDKFVTLKTLEVHISSHGFDQHYTTWKYHGEPTLPLPPPVPHSPEHIDMDAFFEDISANNVPTPPTQTTGPQPAQTTGPNNEFEELLSRSTQKLYPGCDMTTLEFTTEISHIKALHKITDAGFNKILALLQKACSPSKGYNFPSSYYEIKKTYKKIGWKDPKKTKGKKVATKVVRYFLLTPRLQRMFNIKHIAKWMTWHATGQSKENGKMNHPCDGKAWKYFDMMKPEFSGDPRNVRLGLAADGFNPFGMMSQNYSMWPVILTTYNTPPWMCMKESSLMLTMLIPGPKSPAKDIDVYLQPLIKELQELWKGVWTKDAATNTLFQMKAAVLWTINDFPARSSLSGWSGQGYYACPTCNEDTPSMAVKNKIAYVGHRRFLKTNHPLRNKKKEFYGLKEPKPKPRKFSELDIQLQINKVLKRRPGKHPDITKKNPKPIREIELNWSKRSIFWDLEYWPFLLLKHNLDVMHIEKNALEALLNTLLQNDKTKDTPKARQDLEKLNVRKELWLAKKPNGKFEKPHPKYSFTTENRKRFCKFIKGVRLPDGFGSNFKQKVTADDNNITGMKSHDCHIMMHRLLPYGVQQYLPKSIAAPIIELCLFFKQLCARTLMQQDMGKAKKQSISIMIELEKIFPPAFFDIMIHVAIHLPDEAILGGPLRYRWMFPFERYMKKLKNYVRNKAKPEGSIAEGYVSEEALTFCSRYLKDDVETRFNRLGRNDDGLPEEGPDTFQVFRSVCKLTGRMKATRLTADVRQAVLWFVLNNSPEIDADILAFREESLDNIREKKVTDGCSEDLFSLACGPTSACTCPACIVNGVKFVVHERDILHTTQSSRVLTPGLDGEMYYGQLEEIMELTYIGPRKVVLFRCKWFDIINPKNHTTRNRRSYIDQGIHHILTDREFHQNNQYILATQVFYLEDLARRPLHWKVVEHVYHRDVAESDQDVIHGSSSSHVTLSVGLTCLEHTDLSINAQSTEVDAPPVNDDNDNANEDNANFINNEDDVVAHVLEDDDVEVSDDDEVNPSTNVEEMACVAPRSHGGDAGGSPPRRPVPAQCQSSMLRLETGNRSLRKAFKENNEQPLMIGFDYEDLATSPLLSSGMKFQRPLSASFTLHELDMKAMQYNVKADLIPFKTNQEILDEIVPSDNHQNMSGMGRKLPGGGSTSTQCQAKEQEKELMTEAQARAYLLRFLKVVAAAQRSMWSLQNSEANNAALGTLEVEEFEWEGANNLMLCLGILVEMGRMHCGEGGESSFSVAGPSLRLITYCEPIGCYGGIPLHSAPMGEEQKVVRTKNCDCMLFAFMSDDNWALISKCFQQVGLHRSTIAHGIQQPQPC</sequence>
<feature type="region of interest" description="Disordered" evidence="1">
    <location>
        <begin position="146"/>
        <end position="168"/>
    </location>
</feature>
<dbReference type="Pfam" id="PF13960">
    <property type="entry name" value="DUF4218"/>
    <property type="match status" value="1"/>
</dbReference>
<dbReference type="InterPro" id="IPR029480">
    <property type="entry name" value="Transpos_assoc"/>
</dbReference>
<feature type="domain" description="DUF4218" evidence="3">
    <location>
        <begin position="689"/>
        <end position="802"/>
    </location>
</feature>
<gene>
    <name evidence="5" type="ORF">Tco_0906798</name>
</gene>
<dbReference type="PANTHER" id="PTHR48258:SF14">
    <property type="entry name" value="OS02G0583300 PROTEIN"/>
    <property type="match status" value="1"/>
</dbReference>
<feature type="compositionally biased region" description="Low complexity" evidence="1">
    <location>
        <begin position="1"/>
        <end position="22"/>
    </location>
</feature>
<reference evidence="5" key="2">
    <citation type="submission" date="2022-01" db="EMBL/GenBank/DDBJ databases">
        <authorList>
            <person name="Yamashiro T."/>
            <person name="Shiraishi A."/>
            <person name="Satake H."/>
            <person name="Nakayama K."/>
        </authorList>
    </citation>
    <scope>NUCLEOTIDE SEQUENCE</scope>
</reference>
<evidence type="ECO:0000259" key="3">
    <source>
        <dbReference type="Pfam" id="PF13960"/>
    </source>
</evidence>
<feature type="domain" description="Transposase-associated" evidence="4">
    <location>
        <begin position="42"/>
        <end position="118"/>
    </location>
</feature>
<dbReference type="Pfam" id="PF13963">
    <property type="entry name" value="Transpos_assoc"/>
    <property type="match status" value="1"/>
</dbReference>
<evidence type="ECO:0000259" key="4">
    <source>
        <dbReference type="Pfam" id="PF13963"/>
    </source>
</evidence>
<dbReference type="Pfam" id="PF02992">
    <property type="entry name" value="Transposase_21"/>
    <property type="match status" value="1"/>
</dbReference>
<feature type="domain" description="DUF4216" evidence="2">
    <location>
        <begin position="936"/>
        <end position="1012"/>
    </location>
</feature>
<dbReference type="PANTHER" id="PTHR48258">
    <property type="entry name" value="DUF4218 DOMAIN-CONTAINING PROTEIN-RELATED"/>
    <property type="match status" value="1"/>
</dbReference>